<dbReference type="SUPFAM" id="SSF53850">
    <property type="entry name" value="Periplasmic binding protein-like II"/>
    <property type="match status" value="1"/>
</dbReference>
<dbReference type="SUPFAM" id="SSF46785">
    <property type="entry name" value="Winged helix' DNA-binding domain"/>
    <property type="match status" value="1"/>
</dbReference>
<dbReference type="Gene3D" id="1.10.10.10">
    <property type="entry name" value="Winged helix-like DNA-binding domain superfamily/Winged helix DNA-binding domain"/>
    <property type="match status" value="1"/>
</dbReference>
<dbReference type="PROSITE" id="PS50931">
    <property type="entry name" value="HTH_LYSR"/>
    <property type="match status" value="1"/>
</dbReference>
<gene>
    <name evidence="6" type="ORF">GCM10009663_55770</name>
</gene>
<sequence length="313" mass="33386">MLDLRHLQVLRAIAREGSLAAAGRSLRHSQPTVSHHLATLEAHFRTPLVHRGARGAVLTEAGLALLPHAEAVLDRVRVAERELADLVERGAATLRVGTFPTAGALLLPPAVRTLHRAGVHLALTEGELPALLAGLRSRQLQVALVYSRSDGGLDLGEDFVVHPLLEDPLQLVLPADHPQAGRDRVPLAALREDGWILGVSDADPVDRVLFRACAEDGFEPVPVLRTDDYSVLQGFVAAGVGVALLPRLGLGPHREDLAVRPVDGPQLARRIGVAALRTSDSANARALLAALRDEADRLRHRWSEADRAAGGGG</sequence>
<dbReference type="PANTHER" id="PTHR30346">
    <property type="entry name" value="TRANSCRIPTIONAL DUAL REGULATOR HCAR-RELATED"/>
    <property type="match status" value="1"/>
</dbReference>
<evidence type="ECO:0000256" key="4">
    <source>
        <dbReference type="ARBA" id="ARBA00023163"/>
    </source>
</evidence>
<dbReference type="Pfam" id="PF03466">
    <property type="entry name" value="LysR_substrate"/>
    <property type="match status" value="1"/>
</dbReference>
<dbReference type="Gene3D" id="3.40.190.10">
    <property type="entry name" value="Periplasmic binding protein-like II"/>
    <property type="match status" value="2"/>
</dbReference>
<keyword evidence="2" id="KW-0805">Transcription regulation</keyword>
<protein>
    <submittedName>
        <fullName evidence="6">LysR family transcriptional regulator</fullName>
    </submittedName>
</protein>
<comment type="caution">
    <text evidence="6">The sequence shown here is derived from an EMBL/GenBank/DDBJ whole genome shotgun (WGS) entry which is preliminary data.</text>
</comment>
<dbReference type="PANTHER" id="PTHR30346:SF29">
    <property type="entry name" value="LYSR SUBSTRATE-BINDING"/>
    <property type="match status" value="1"/>
</dbReference>
<feature type="domain" description="HTH lysR-type" evidence="5">
    <location>
        <begin position="2"/>
        <end position="59"/>
    </location>
</feature>
<organism evidence="6 7">
    <name type="scientific">Kitasatospora arboriphila</name>
    <dbReference type="NCBI Taxonomy" id="258052"/>
    <lineage>
        <taxon>Bacteria</taxon>
        <taxon>Bacillati</taxon>
        <taxon>Actinomycetota</taxon>
        <taxon>Actinomycetes</taxon>
        <taxon>Kitasatosporales</taxon>
        <taxon>Streptomycetaceae</taxon>
        <taxon>Kitasatospora</taxon>
    </lineage>
</organism>
<reference evidence="6 7" key="1">
    <citation type="journal article" date="2019" name="Int. J. Syst. Evol. Microbiol.">
        <title>The Global Catalogue of Microorganisms (GCM) 10K type strain sequencing project: providing services to taxonomists for standard genome sequencing and annotation.</title>
        <authorList>
            <consortium name="The Broad Institute Genomics Platform"/>
            <consortium name="The Broad Institute Genome Sequencing Center for Infectious Disease"/>
            <person name="Wu L."/>
            <person name="Ma J."/>
        </authorList>
    </citation>
    <scope>NUCLEOTIDE SEQUENCE [LARGE SCALE GENOMIC DNA]</scope>
    <source>
        <strain evidence="6 7">JCM 13002</strain>
    </source>
</reference>
<name>A0ABN1TWT9_9ACTN</name>
<proteinExistence type="inferred from homology"/>
<dbReference type="RefSeq" id="WP_344626453.1">
    <property type="nucleotide sequence ID" value="NZ_BAAALD010000067.1"/>
</dbReference>
<keyword evidence="7" id="KW-1185">Reference proteome</keyword>
<evidence type="ECO:0000313" key="6">
    <source>
        <dbReference type="EMBL" id="GAA1106563.1"/>
    </source>
</evidence>
<dbReference type="InterPro" id="IPR036388">
    <property type="entry name" value="WH-like_DNA-bd_sf"/>
</dbReference>
<keyword evidence="4" id="KW-0804">Transcription</keyword>
<dbReference type="Pfam" id="PF00126">
    <property type="entry name" value="HTH_1"/>
    <property type="match status" value="1"/>
</dbReference>
<accession>A0ABN1TWT9</accession>
<evidence type="ECO:0000256" key="1">
    <source>
        <dbReference type="ARBA" id="ARBA00009437"/>
    </source>
</evidence>
<comment type="similarity">
    <text evidence="1">Belongs to the LysR transcriptional regulatory family.</text>
</comment>
<dbReference type="InterPro" id="IPR005119">
    <property type="entry name" value="LysR_subst-bd"/>
</dbReference>
<dbReference type="InterPro" id="IPR000847">
    <property type="entry name" value="LysR_HTH_N"/>
</dbReference>
<evidence type="ECO:0000259" key="5">
    <source>
        <dbReference type="PROSITE" id="PS50931"/>
    </source>
</evidence>
<dbReference type="InterPro" id="IPR036390">
    <property type="entry name" value="WH_DNA-bd_sf"/>
</dbReference>
<evidence type="ECO:0000256" key="2">
    <source>
        <dbReference type="ARBA" id="ARBA00023015"/>
    </source>
</evidence>
<dbReference type="EMBL" id="BAAALD010000067">
    <property type="protein sequence ID" value="GAA1106563.1"/>
    <property type="molecule type" value="Genomic_DNA"/>
</dbReference>
<keyword evidence="3" id="KW-0238">DNA-binding</keyword>
<evidence type="ECO:0000313" key="7">
    <source>
        <dbReference type="Proteomes" id="UP001499987"/>
    </source>
</evidence>
<evidence type="ECO:0000256" key="3">
    <source>
        <dbReference type="ARBA" id="ARBA00023125"/>
    </source>
</evidence>
<dbReference type="Proteomes" id="UP001499987">
    <property type="component" value="Unassembled WGS sequence"/>
</dbReference>